<reference evidence="2 3" key="1">
    <citation type="journal article" date="2019" name="Commun. Biol.">
        <title>The bagworm genome reveals a unique fibroin gene that provides high tensile strength.</title>
        <authorList>
            <person name="Kono N."/>
            <person name="Nakamura H."/>
            <person name="Ohtoshi R."/>
            <person name="Tomita M."/>
            <person name="Numata K."/>
            <person name="Arakawa K."/>
        </authorList>
    </citation>
    <scope>NUCLEOTIDE SEQUENCE [LARGE SCALE GENOMIC DNA]</scope>
</reference>
<keyword evidence="1" id="KW-1133">Transmembrane helix</keyword>
<keyword evidence="3" id="KW-1185">Reference proteome</keyword>
<name>A0A4C1ZGJ6_EUMVA</name>
<accession>A0A4C1ZGJ6</accession>
<feature type="transmembrane region" description="Helical" evidence="1">
    <location>
        <begin position="33"/>
        <end position="53"/>
    </location>
</feature>
<organism evidence="2 3">
    <name type="scientific">Eumeta variegata</name>
    <name type="common">Bagworm moth</name>
    <name type="synonym">Eumeta japonica</name>
    <dbReference type="NCBI Taxonomy" id="151549"/>
    <lineage>
        <taxon>Eukaryota</taxon>
        <taxon>Metazoa</taxon>
        <taxon>Ecdysozoa</taxon>
        <taxon>Arthropoda</taxon>
        <taxon>Hexapoda</taxon>
        <taxon>Insecta</taxon>
        <taxon>Pterygota</taxon>
        <taxon>Neoptera</taxon>
        <taxon>Endopterygota</taxon>
        <taxon>Lepidoptera</taxon>
        <taxon>Glossata</taxon>
        <taxon>Ditrysia</taxon>
        <taxon>Tineoidea</taxon>
        <taxon>Psychidae</taxon>
        <taxon>Oiketicinae</taxon>
        <taxon>Eumeta</taxon>
    </lineage>
</organism>
<evidence type="ECO:0000313" key="3">
    <source>
        <dbReference type="Proteomes" id="UP000299102"/>
    </source>
</evidence>
<sequence>MNDGTAFSRHAERTHGRRSVAYDRAKVVHPQSAVAFLLLGRIYLLPLTAVAAWTKNVVLLPRRSYPEAPPVRNRFVLIGAKEKLRCRHERLNADHDVTEGPN</sequence>
<dbReference type="EMBL" id="BGZK01001825">
    <property type="protein sequence ID" value="GBP86930.1"/>
    <property type="molecule type" value="Genomic_DNA"/>
</dbReference>
<proteinExistence type="predicted"/>
<evidence type="ECO:0000313" key="2">
    <source>
        <dbReference type="EMBL" id="GBP86930.1"/>
    </source>
</evidence>
<evidence type="ECO:0000256" key="1">
    <source>
        <dbReference type="SAM" id="Phobius"/>
    </source>
</evidence>
<comment type="caution">
    <text evidence="2">The sequence shown here is derived from an EMBL/GenBank/DDBJ whole genome shotgun (WGS) entry which is preliminary data.</text>
</comment>
<dbReference type="AlphaFoldDB" id="A0A4C1ZGJ6"/>
<keyword evidence="1" id="KW-0472">Membrane</keyword>
<protein>
    <submittedName>
        <fullName evidence="2">Uncharacterized protein</fullName>
    </submittedName>
</protein>
<dbReference type="Proteomes" id="UP000299102">
    <property type="component" value="Unassembled WGS sequence"/>
</dbReference>
<gene>
    <name evidence="2" type="ORF">EVAR_60912_1</name>
</gene>
<keyword evidence="1" id="KW-0812">Transmembrane</keyword>